<dbReference type="EMBL" id="CM037030">
    <property type="protein sequence ID" value="KAH7650777.1"/>
    <property type="molecule type" value="Genomic_DNA"/>
</dbReference>
<comment type="caution">
    <text evidence="1">The sequence shown here is derived from an EMBL/GenBank/DDBJ whole genome shotgun (WGS) entry which is preliminary data.</text>
</comment>
<gene>
    <name evidence="1" type="ORF">IHE45_20G012000</name>
</gene>
<proteinExistence type="predicted"/>
<evidence type="ECO:0000313" key="1">
    <source>
        <dbReference type="EMBL" id="KAH7650777.1"/>
    </source>
</evidence>
<reference evidence="2" key="1">
    <citation type="journal article" date="2022" name="Nat. Commun.">
        <title>Chromosome evolution and the genetic basis of agronomically important traits in greater yam.</title>
        <authorList>
            <person name="Bredeson J.V."/>
            <person name="Lyons J.B."/>
            <person name="Oniyinde I.O."/>
            <person name="Okereke N.R."/>
            <person name="Kolade O."/>
            <person name="Nnabue I."/>
            <person name="Nwadili C.O."/>
            <person name="Hribova E."/>
            <person name="Parker M."/>
            <person name="Nwogha J."/>
            <person name="Shu S."/>
            <person name="Carlson J."/>
            <person name="Kariba R."/>
            <person name="Muthemba S."/>
            <person name="Knop K."/>
            <person name="Barton G.J."/>
            <person name="Sherwood A.V."/>
            <person name="Lopez-Montes A."/>
            <person name="Asiedu R."/>
            <person name="Jamnadass R."/>
            <person name="Muchugi A."/>
            <person name="Goodstein D."/>
            <person name="Egesi C.N."/>
            <person name="Featherston J."/>
            <person name="Asfaw A."/>
            <person name="Simpson G.G."/>
            <person name="Dolezel J."/>
            <person name="Hendre P.S."/>
            <person name="Van Deynze A."/>
            <person name="Kumar P.L."/>
            <person name="Obidiegwu J.E."/>
            <person name="Bhattacharjee R."/>
            <person name="Rokhsar D.S."/>
        </authorList>
    </citation>
    <scope>NUCLEOTIDE SEQUENCE [LARGE SCALE GENOMIC DNA]</scope>
    <source>
        <strain evidence="2">cv. TDa95/00328</strain>
    </source>
</reference>
<dbReference type="Proteomes" id="UP000827976">
    <property type="component" value="Chromosome 20"/>
</dbReference>
<protein>
    <submittedName>
        <fullName evidence="1">Uncharacterized protein</fullName>
    </submittedName>
</protein>
<organism evidence="1 2">
    <name type="scientific">Dioscorea alata</name>
    <name type="common">Purple yam</name>
    <dbReference type="NCBI Taxonomy" id="55571"/>
    <lineage>
        <taxon>Eukaryota</taxon>
        <taxon>Viridiplantae</taxon>
        <taxon>Streptophyta</taxon>
        <taxon>Embryophyta</taxon>
        <taxon>Tracheophyta</taxon>
        <taxon>Spermatophyta</taxon>
        <taxon>Magnoliopsida</taxon>
        <taxon>Liliopsida</taxon>
        <taxon>Dioscoreales</taxon>
        <taxon>Dioscoreaceae</taxon>
        <taxon>Dioscorea</taxon>
    </lineage>
</organism>
<keyword evidence="2" id="KW-1185">Reference proteome</keyword>
<evidence type="ECO:0000313" key="2">
    <source>
        <dbReference type="Proteomes" id="UP000827976"/>
    </source>
</evidence>
<accession>A0ACB7TSN0</accession>
<sequence>MLKLSGWPRLTWGRGARAGGGGRSSPPFSRRPSSSVGGAQGASPPRGGGATTSGTRRVVGPTLVGPRPAPGEGGRRSSARRAARGQSPRPAPRARAPERLVRVTPKQACPRPGGLGRNLRSKTRWFTGFCNSHQVSHFATFFIDARAEISVAESRVTHVSFLSSAPARGARGEPLPARRVGTSLALPAPVVGSCPPAPSTPAPPRRRRRWGAREDGAARRRAGGRGDAAFARARAPPRSPRPGRAPRFREFSGLPRVCGGSRQ</sequence>
<name>A0ACB7TSN0_DIOAL</name>